<evidence type="ECO:0008006" key="2">
    <source>
        <dbReference type="Google" id="ProtNLM"/>
    </source>
</evidence>
<sequence length="114" mass="12722">MILLAENLAQEIRDQEALAKSIVSNAKSEAAKMVAAAQADAEQSVKSTKQQCHRQWRERVAAAEQEAEAKARKITANGEAEAKVFYEKKKNETDEVANWLVREVMSAYGSRRDV</sequence>
<protein>
    <recommendedName>
        <fullName evidence="2">V-type ATP synthase subunit H</fullName>
    </recommendedName>
</protein>
<gene>
    <name evidence="1" type="ORF">SDC9_161174</name>
</gene>
<evidence type="ECO:0000313" key="1">
    <source>
        <dbReference type="EMBL" id="MPN13848.1"/>
    </source>
</evidence>
<name>A0A645FHG8_9ZZZZ</name>
<proteinExistence type="predicted"/>
<organism evidence="1">
    <name type="scientific">bioreactor metagenome</name>
    <dbReference type="NCBI Taxonomy" id="1076179"/>
    <lineage>
        <taxon>unclassified sequences</taxon>
        <taxon>metagenomes</taxon>
        <taxon>ecological metagenomes</taxon>
    </lineage>
</organism>
<dbReference type="AlphaFoldDB" id="A0A645FHG8"/>
<dbReference type="Gene3D" id="1.20.5.2950">
    <property type="match status" value="1"/>
</dbReference>
<reference evidence="1" key="1">
    <citation type="submission" date="2019-08" db="EMBL/GenBank/DDBJ databases">
        <authorList>
            <person name="Kucharzyk K."/>
            <person name="Murdoch R.W."/>
            <person name="Higgins S."/>
            <person name="Loffler F."/>
        </authorList>
    </citation>
    <scope>NUCLEOTIDE SEQUENCE</scope>
</reference>
<dbReference type="EMBL" id="VSSQ01060406">
    <property type="protein sequence ID" value="MPN13848.1"/>
    <property type="molecule type" value="Genomic_DNA"/>
</dbReference>
<accession>A0A645FHG8</accession>
<comment type="caution">
    <text evidence="1">The sequence shown here is derived from an EMBL/GenBank/DDBJ whole genome shotgun (WGS) entry which is preliminary data.</text>
</comment>